<keyword evidence="2" id="KW-1278">Translocase</keyword>
<comment type="catalytic activity">
    <reaction evidence="2">
        <text>a ubiquinone + NADH + 5 H(+)(in) = a ubiquinol + NAD(+) + 4 H(+)(out)</text>
        <dbReference type="Rhea" id="RHEA:29091"/>
        <dbReference type="Rhea" id="RHEA-COMP:9565"/>
        <dbReference type="Rhea" id="RHEA-COMP:9566"/>
        <dbReference type="ChEBI" id="CHEBI:15378"/>
        <dbReference type="ChEBI" id="CHEBI:16389"/>
        <dbReference type="ChEBI" id="CHEBI:17976"/>
        <dbReference type="ChEBI" id="CHEBI:57540"/>
        <dbReference type="ChEBI" id="CHEBI:57945"/>
        <dbReference type="EC" id="7.1.1.2"/>
    </reaction>
</comment>
<keyword evidence="2" id="KW-0249">Electron transport</keyword>
<keyword evidence="2" id="KW-0830">Ubiquinone</keyword>
<accession>A0AAU6PX90</accession>
<gene>
    <name evidence="3" type="primary">nad6</name>
</gene>
<dbReference type="EC" id="7.1.1.2" evidence="2"/>
<evidence type="ECO:0000256" key="1">
    <source>
        <dbReference type="ARBA" id="ARBA00021095"/>
    </source>
</evidence>
<name>A0AAU6PX90_9ECHI</name>
<dbReference type="GO" id="GO:0008137">
    <property type="term" value="F:NADH dehydrogenase (ubiquinone) activity"/>
    <property type="evidence" value="ECO:0007669"/>
    <property type="project" value="UniProtKB-UniRule"/>
</dbReference>
<dbReference type="GO" id="GO:0031966">
    <property type="term" value="C:mitochondrial membrane"/>
    <property type="evidence" value="ECO:0007669"/>
    <property type="project" value="UniProtKB-SubCell"/>
</dbReference>
<sequence length="161" mass="17804">MLIKVVGLFFVLSALIILFSSSPYFGVFGVLLQALSFSVLLCIYGMPFFGLLVVLIYVGGMLIVFLFSTVLSAERFPSAGYWEILVFWFVIGGLSLPYLVGWEARLFQDLSFLPLGCEVGLGEVFGGLSIITCFIAFVLLVALMVVLCFGYEHTQNNLRKL</sequence>
<keyword evidence="2" id="KW-0472">Membrane</keyword>
<feature type="transmembrane region" description="Helical" evidence="2">
    <location>
        <begin position="124"/>
        <end position="151"/>
    </location>
</feature>
<comment type="similarity">
    <text evidence="2">Belongs to the complex I subunit 6 family.</text>
</comment>
<keyword evidence="2 3" id="KW-0496">Mitochondrion</keyword>
<evidence type="ECO:0000313" key="3">
    <source>
        <dbReference type="EMBL" id="WYA84663.1"/>
    </source>
</evidence>
<dbReference type="InterPro" id="IPR001457">
    <property type="entry name" value="NADH_UbQ/plastoQ_OxRdtase_su6"/>
</dbReference>
<evidence type="ECO:0000256" key="2">
    <source>
        <dbReference type="RuleBase" id="RU004430"/>
    </source>
</evidence>
<dbReference type="EMBL" id="ON974984">
    <property type="protein sequence ID" value="WYA84663.1"/>
    <property type="molecule type" value="Genomic_DNA"/>
</dbReference>
<comment type="function">
    <text evidence="2">Core subunit of the mitochondrial membrane respiratory chain NADH dehydrogenase (Complex I) which catalyzes electron transfer from NADH through the respiratory chain, using ubiquinone as an electron acceptor. Essential for the catalytic activity and assembly of complex I.</text>
</comment>
<feature type="transmembrane region" description="Helical" evidence="2">
    <location>
        <begin position="85"/>
        <end position="104"/>
    </location>
</feature>
<geneLocation type="mitochondrion" evidence="3"/>
<keyword evidence="2" id="KW-0813">Transport</keyword>
<dbReference type="AlphaFoldDB" id="A0AAU6PX90"/>
<comment type="subcellular location">
    <subcellularLocation>
        <location evidence="2">Mitochondrion membrane</location>
        <topology evidence="2">Multi-pass membrane protein</topology>
    </subcellularLocation>
</comment>
<proteinExistence type="inferred from homology"/>
<feature type="transmembrane region" description="Helical" evidence="2">
    <location>
        <begin position="48"/>
        <end position="73"/>
    </location>
</feature>
<keyword evidence="2" id="KW-1133">Transmembrane helix</keyword>
<keyword evidence="2" id="KW-0520">NAD</keyword>
<reference evidence="3" key="1">
    <citation type="submission" date="2022-07" db="EMBL/GenBank/DDBJ databases">
        <title>Ophionereis sp WZD_zsw mitochondrion, complete genome.</title>
        <authorList>
            <person name="Deng Z."/>
            <person name="Liao X."/>
        </authorList>
    </citation>
    <scope>NUCLEOTIDE SEQUENCE</scope>
</reference>
<dbReference type="Pfam" id="PF00499">
    <property type="entry name" value="Oxidored_q3"/>
    <property type="match status" value="1"/>
</dbReference>
<keyword evidence="2" id="KW-0812">Transmembrane</keyword>
<organism evidence="3">
    <name type="scientific">Ophionereis sp</name>
    <dbReference type="NCBI Taxonomy" id="3135531"/>
    <lineage>
        <taxon>Eukaryota</taxon>
        <taxon>Metazoa</taxon>
        <taxon>Echinodermata</taxon>
        <taxon>Eleutherozoa</taxon>
        <taxon>Asterozoa</taxon>
        <taxon>Ophiuroidea</taxon>
        <taxon>Myophiuroidea</taxon>
        <taxon>Metophiurida</taxon>
        <taxon>Ophintegrida</taxon>
        <taxon>Amphilepidida</taxon>
        <taxon>Ophiurina</taxon>
        <taxon>Gnathophiurina</taxon>
        <taxon>Ophiactoidea</taxon>
        <taxon>Ophionereidae</taxon>
        <taxon>Ophionereis</taxon>
    </lineage>
</organism>
<keyword evidence="2" id="KW-0679">Respiratory chain</keyword>
<protein>
    <recommendedName>
        <fullName evidence="1 2">NADH-ubiquinone oxidoreductase chain 6</fullName>
        <ecNumber evidence="2">7.1.1.2</ecNumber>
    </recommendedName>
</protein>